<name>A0A9P4UFM2_9PLEO</name>
<keyword evidence="1" id="KW-0472">Membrane</keyword>
<dbReference type="AlphaFoldDB" id="A0A9P4UFM2"/>
<accession>A0A9P4UFM2</accession>
<keyword evidence="1" id="KW-1133">Transmembrane helix</keyword>
<comment type="caution">
    <text evidence="2">The sequence shown here is derived from an EMBL/GenBank/DDBJ whole genome shotgun (WGS) entry which is preliminary data.</text>
</comment>
<evidence type="ECO:0000313" key="3">
    <source>
        <dbReference type="Proteomes" id="UP000799764"/>
    </source>
</evidence>
<protein>
    <recommendedName>
        <fullName evidence="4">Transmembrane protein</fullName>
    </recommendedName>
</protein>
<sequence length="435" mass="48806">MSASQVVNVTHAGETRTGWYYHQTFENDRFRETMQALAHTSLATTANFSDSSERIVRRRIPSLQEFPADSRLDEIAMPYLEIKSLDWIHSKDEIPLSYLYLLTNITNNDTFPLSMTPSELRNPYFHGGDPGRVTIAFPGKWKGTIKYPQSQIVNGSYYVIVSRFGRTACNVSEPDVPTFGPLESLYHLQSFTGPNRFDDSRNEACFVIARLEYAAGVVTCRNCSLSAGGIIEKTLGTESLEPDPVAEQALRMTPDVLALMSVTQNWQSWILPGSLDAYTRNMLTVAYQASWNSMANYWANDTTAVQTELKSPFPALKADIAIWRVWTWLALNCLLTVSGLIVAALQWKTAAKTVCNPELSALLLDTRQVIEKGASGLCNAVKLQKQDKGLRMRLRFQDGREASHWHPYLEAEDTAVYTGVSQEYLLEEIAHAPNK</sequence>
<proteinExistence type="predicted"/>
<organism evidence="2 3">
    <name type="scientific">Karstenula rhodostoma CBS 690.94</name>
    <dbReference type="NCBI Taxonomy" id="1392251"/>
    <lineage>
        <taxon>Eukaryota</taxon>
        <taxon>Fungi</taxon>
        <taxon>Dikarya</taxon>
        <taxon>Ascomycota</taxon>
        <taxon>Pezizomycotina</taxon>
        <taxon>Dothideomycetes</taxon>
        <taxon>Pleosporomycetidae</taxon>
        <taxon>Pleosporales</taxon>
        <taxon>Massarineae</taxon>
        <taxon>Didymosphaeriaceae</taxon>
        <taxon>Karstenula</taxon>
    </lineage>
</organism>
<dbReference type="EMBL" id="MU001495">
    <property type="protein sequence ID" value="KAF2448220.1"/>
    <property type="molecule type" value="Genomic_DNA"/>
</dbReference>
<dbReference type="Proteomes" id="UP000799764">
    <property type="component" value="Unassembled WGS sequence"/>
</dbReference>
<gene>
    <name evidence="2" type="ORF">P171DRAFT_428331</name>
</gene>
<feature type="transmembrane region" description="Helical" evidence="1">
    <location>
        <begin position="325"/>
        <end position="345"/>
    </location>
</feature>
<evidence type="ECO:0000313" key="2">
    <source>
        <dbReference type="EMBL" id="KAF2448220.1"/>
    </source>
</evidence>
<keyword evidence="3" id="KW-1185">Reference proteome</keyword>
<reference evidence="2" key="1">
    <citation type="journal article" date="2020" name="Stud. Mycol.">
        <title>101 Dothideomycetes genomes: a test case for predicting lifestyles and emergence of pathogens.</title>
        <authorList>
            <person name="Haridas S."/>
            <person name="Albert R."/>
            <person name="Binder M."/>
            <person name="Bloem J."/>
            <person name="Labutti K."/>
            <person name="Salamov A."/>
            <person name="Andreopoulos B."/>
            <person name="Baker S."/>
            <person name="Barry K."/>
            <person name="Bills G."/>
            <person name="Bluhm B."/>
            <person name="Cannon C."/>
            <person name="Castanera R."/>
            <person name="Culley D."/>
            <person name="Daum C."/>
            <person name="Ezra D."/>
            <person name="Gonzalez J."/>
            <person name="Henrissat B."/>
            <person name="Kuo A."/>
            <person name="Liang C."/>
            <person name="Lipzen A."/>
            <person name="Lutzoni F."/>
            <person name="Magnuson J."/>
            <person name="Mondo S."/>
            <person name="Nolan M."/>
            <person name="Ohm R."/>
            <person name="Pangilinan J."/>
            <person name="Park H.-J."/>
            <person name="Ramirez L."/>
            <person name="Alfaro M."/>
            <person name="Sun H."/>
            <person name="Tritt A."/>
            <person name="Yoshinaga Y."/>
            <person name="Zwiers L.-H."/>
            <person name="Turgeon B."/>
            <person name="Goodwin S."/>
            <person name="Spatafora J."/>
            <person name="Crous P."/>
            <person name="Grigoriev I."/>
        </authorList>
    </citation>
    <scope>NUCLEOTIDE SEQUENCE</scope>
    <source>
        <strain evidence="2">CBS 690.94</strain>
    </source>
</reference>
<dbReference type="OrthoDB" id="5378430at2759"/>
<evidence type="ECO:0000256" key="1">
    <source>
        <dbReference type="SAM" id="Phobius"/>
    </source>
</evidence>
<evidence type="ECO:0008006" key="4">
    <source>
        <dbReference type="Google" id="ProtNLM"/>
    </source>
</evidence>
<keyword evidence="1" id="KW-0812">Transmembrane</keyword>